<dbReference type="EMBL" id="RSED01000005">
    <property type="protein sequence ID" value="RRS04936.1"/>
    <property type="molecule type" value="Genomic_DNA"/>
</dbReference>
<proteinExistence type="predicted"/>
<dbReference type="RefSeq" id="WP_125242754.1">
    <property type="nucleotide sequence ID" value="NZ_RSED01000005.1"/>
</dbReference>
<organism evidence="1 2">
    <name type="scientific">Aquabacterium soli</name>
    <dbReference type="NCBI Taxonomy" id="2493092"/>
    <lineage>
        <taxon>Bacteria</taxon>
        <taxon>Pseudomonadati</taxon>
        <taxon>Pseudomonadota</taxon>
        <taxon>Betaproteobacteria</taxon>
        <taxon>Burkholderiales</taxon>
        <taxon>Aquabacterium</taxon>
    </lineage>
</organism>
<comment type="caution">
    <text evidence="1">The sequence shown here is derived from an EMBL/GenBank/DDBJ whole genome shotgun (WGS) entry which is preliminary data.</text>
</comment>
<reference evidence="1 2" key="1">
    <citation type="submission" date="2018-12" db="EMBL/GenBank/DDBJ databases">
        <title>The whole draft genome of Aquabacterium sp. SJQ9.</title>
        <authorList>
            <person name="Sun L."/>
            <person name="Gao X."/>
            <person name="Chen W."/>
            <person name="Huang K."/>
        </authorList>
    </citation>
    <scope>NUCLEOTIDE SEQUENCE [LARGE SCALE GENOMIC DNA]</scope>
    <source>
        <strain evidence="1 2">SJQ9</strain>
    </source>
</reference>
<evidence type="ECO:0000313" key="1">
    <source>
        <dbReference type="EMBL" id="RRS04936.1"/>
    </source>
</evidence>
<protein>
    <submittedName>
        <fullName evidence="1">Uncharacterized protein</fullName>
    </submittedName>
</protein>
<sequence>MGRRLIATLASLILLCAAILGVASALRGPWVQAPMSLVAAIDTADGVSLDESVMDDLRPSALQDAPSSGGLIDQLPASVWPAWGMASRAAVWARSGMPPSLPWPYLGAPLRPPSAA</sequence>
<gene>
    <name evidence="1" type="ORF">EIP75_08165</name>
</gene>
<dbReference type="Proteomes" id="UP000269265">
    <property type="component" value="Unassembled WGS sequence"/>
</dbReference>
<accession>A0A3R8U5A0</accession>
<dbReference type="AlphaFoldDB" id="A0A3R8U5A0"/>
<evidence type="ECO:0000313" key="2">
    <source>
        <dbReference type="Proteomes" id="UP000269265"/>
    </source>
</evidence>
<name>A0A3R8U5A0_9BURK</name>
<keyword evidence="2" id="KW-1185">Reference proteome</keyword>